<keyword evidence="1" id="KW-0472">Membrane</keyword>
<evidence type="ECO:0000313" key="2">
    <source>
        <dbReference type="EMBL" id="MCR6544289.1"/>
    </source>
</evidence>
<keyword evidence="1" id="KW-0812">Transmembrane</keyword>
<keyword evidence="1" id="KW-1133">Transmembrane helix</keyword>
<keyword evidence="3" id="KW-1185">Reference proteome</keyword>
<feature type="transmembrane region" description="Helical" evidence="1">
    <location>
        <begin position="86"/>
        <end position="108"/>
    </location>
</feature>
<reference evidence="2 3" key="1">
    <citation type="submission" date="2022-08" db="EMBL/GenBank/DDBJ databases">
        <title>Proteogenomics of the novel Dehalobacterium formicoaceticum strain EZ94 highlights a key role of methyltransferases during anaerobic dichloromethane degradation.</title>
        <authorList>
            <person name="Wasmund K."/>
        </authorList>
    </citation>
    <scope>NUCLEOTIDE SEQUENCE [LARGE SCALE GENOMIC DNA]</scope>
    <source>
        <strain evidence="2 3">EZ94</strain>
    </source>
</reference>
<feature type="transmembrane region" description="Helical" evidence="1">
    <location>
        <begin position="41"/>
        <end position="66"/>
    </location>
</feature>
<sequence>MDTRMGYAGGARPVGVKLWPAYLCFIIFGILMPFSRPQFKFITLIYSLIVAIIVGVLAVNLLIIAFNSGNAALRQAKGGFAREAVGTGMLFMIPFTVLAVLALALLGWNAVMPFASSAITTAAATAGSEAMKRGAQGMKNVMIPTLVAMVLSTAWMMLTGILP</sequence>
<feature type="transmembrane region" description="Helical" evidence="1">
    <location>
        <begin position="141"/>
        <end position="162"/>
    </location>
</feature>
<dbReference type="RefSeq" id="WP_257911914.1">
    <property type="nucleotide sequence ID" value="NZ_JANPWE010000001.1"/>
</dbReference>
<gene>
    <name evidence="2" type="ORF">NVS47_01960</name>
</gene>
<evidence type="ECO:0000313" key="3">
    <source>
        <dbReference type="Proteomes" id="UP001524944"/>
    </source>
</evidence>
<accession>A0ABT1Y091</accession>
<evidence type="ECO:0000256" key="1">
    <source>
        <dbReference type="SAM" id="Phobius"/>
    </source>
</evidence>
<feature type="transmembrane region" description="Helical" evidence="1">
    <location>
        <begin position="16"/>
        <end position="34"/>
    </location>
</feature>
<name>A0ABT1Y091_9FIRM</name>
<evidence type="ECO:0008006" key="4">
    <source>
        <dbReference type="Google" id="ProtNLM"/>
    </source>
</evidence>
<protein>
    <recommendedName>
        <fullName evidence="4">Yip1 domain-containing protein</fullName>
    </recommendedName>
</protein>
<comment type="caution">
    <text evidence="2">The sequence shown here is derived from an EMBL/GenBank/DDBJ whole genome shotgun (WGS) entry which is preliminary data.</text>
</comment>
<proteinExistence type="predicted"/>
<dbReference type="EMBL" id="JANPWE010000001">
    <property type="protein sequence ID" value="MCR6544289.1"/>
    <property type="molecule type" value="Genomic_DNA"/>
</dbReference>
<dbReference type="Proteomes" id="UP001524944">
    <property type="component" value="Unassembled WGS sequence"/>
</dbReference>
<organism evidence="2 3">
    <name type="scientific">Dehalobacterium formicoaceticum</name>
    <dbReference type="NCBI Taxonomy" id="51515"/>
    <lineage>
        <taxon>Bacteria</taxon>
        <taxon>Bacillati</taxon>
        <taxon>Bacillota</taxon>
        <taxon>Clostridia</taxon>
        <taxon>Eubacteriales</taxon>
        <taxon>Peptococcaceae</taxon>
        <taxon>Dehalobacterium</taxon>
    </lineage>
</organism>